<name>A0A3A8JGC0_9BACT</name>
<protein>
    <submittedName>
        <fullName evidence="1">Uncharacterized protein</fullName>
    </submittedName>
</protein>
<evidence type="ECO:0000313" key="2">
    <source>
        <dbReference type="Proteomes" id="UP000268094"/>
    </source>
</evidence>
<dbReference type="AlphaFoldDB" id="A0A3A8JGC0"/>
<accession>A0A3A8JGC0</accession>
<dbReference type="EMBL" id="RAVZ01000002">
    <property type="protein sequence ID" value="RKG94036.1"/>
    <property type="molecule type" value="Genomic_DNA"/>
</dbReference>
<reference evidence="2" key="1">
    <citation type="submission" date="2018-09" db="EMBL/GenBank/DDBJ databases">
        <authorList>
            <person name="Livingstone P.G."/>
            <person name="Whitworth D.E."/>
        </authorList>
    </citation>
    <scope>NUCLEOTIDE SEQUENCE [LARGE SCALE GENOMIC DNA]</scope>
    <source>
        <strain evidence="2">CA054A</strain>
    </source>
</reference>
<gene>
    <name evidence="1" type="ORF">D7V88_00275</name>
</gene>
<keyword evidence="2" id="KW-1185">Reference proteome</keyword>
<comment type="caution">
    <text evidence="1">The sequence shown here is derived from an EMBL/GenBank/DDBJ whole genome shotgun (WGS) entry which is preliminary data.</text>
</comment>
<sequence>MPPAAHPTLEQGRVYRTKELGRWGKNAPRLVKRLVSEGALIPLAQGLFACPKKGRFGPVAPTDSEIMRAFLEDAPFVFTGPERWNALGLGSTAVFATSLVYNTKRSGLFELGGRKFDLRRVAFPQPPTPEWFVIDLFENAGSVSASPRMLADALVRVLRRGAFDIQRLGEMVDRFGKRSTQVLVHDAIQVATV</sequence>
<organism evidence="1 2">
    <name type="scientific">Corallococcus terminator</name>
    <dbReference type="NCBI Taxonomy" id="2316733"/>
    <lineage>
        <taxon>Bacteria</taxon>
        <taxon>Pseudomonadati</taxon>
        <taxon>Myxococcota</taxon>
        <taxon>Myxococcia</taxon>
        <taxon>Myxococcales</taxon>
        <taxon>Cystobacterineae</taxon>
        <taxon>Myxococcaceae</taxon>
        <taxon>Corallococcus</taxon>
    </lineage>
</organism>
<proteinExistence type="predicted"/>
<dbReference type="Proteomes" id="UP000268094">
    <property type="component" value="Unassembled WGS sequence"/>
</dbReference>
<evidence type="ECO:0000313" key="1">
    <source>
        <dbReference type="EMBL" id="RKG94036.1"/>
    </source>
</evidence>
<dbReference type="OrthoDB" id="583588at2"/>